<dbReference type="Proteomes" id="UP000199475">
    <property type="component" value="Unassembled WGS sequence"/>
</dbReference>
<dbReference type="OrthoDB" id="9794942at2"/>
<name>A0A1G9ICS4_9ACTN</name>
<organism evidence="3 4">
    <name type="scientific">Tessaracoccus oleiagri</name>
    <dbReference type="NCBI Taxonomy" id="686624"/>
    <lineage>
        <taxon>Bacteria</taxon>
        <taxon>Bacillati</taxon>
        <taxon>Actinomycetota</taxon>
        <taxon>Actinomycetes</taxon>
        <taxon>Propionibacteriales</taxon>
        <taxon>Propionibacteriaceae</taxon>
        <taxon>Tessaracoccus</taxon>
    </lineage>
</organism>
<evidence type="ECO:0000259" key="2">
    <source>
        <dbReference type="Pfam" id="PF00857"/>
    </source>
</evidence>
<dbReference type="GO" id="GO:0016787">
    <property type="term" value="F:hydrolase activity"/>
    <property type="evidence" value="ECO:0007669"/>
    <property type="project" value="UniProtKB-KW"/>
</dbReference>
<keyword evidence="4" id="KW-1185">Reference proteome</keyword>
<dbReference type="PANTHER" id="PTHR43540">
    <property type="entry name" value="PEROXYUREIDOACRYLATE/UREIDOACRYLATE AMIDOHYDROLASE-RELATED"/>
    <property type="match status" value="1"/>
</dbReference>
<dbReference type="EMBL" id="FNGP01000001">
    <property type="protein sequence ID" value="SDL22906.1"/>
    <property type="molecule type" value="Genomic_DNA"/>
</dbReference>
<evidence type="ECO:0000313" key="3">
    <source>
        <dbReference type="EMBL" id="SDL22906.1"/>
    </source>
</evidence>
<dbReference type="InterPro" id="IPR050272">
    <property type="entry name" value="Isochorismatase-like_hydrls"/>
</dbReference>
<dbReference type="InterPro" id="IPR036380">
    <property type="entry name" value="Isochorismatase-like_sf"/>
</dbReference>
<dbReference type="SUPFAM" id="SSF52499">
    <property type="entry name" value="Isochorismatase-like hydrolases"/>
    <property type="match status" value="1"/>
</dbReference>
<feature type="domain" description="Isochorismatase-like" evidence="2">
    <location>
        <begin position="16"/>
        <end position="180"/>
    </location>
</feature>
<gene>
    <name evidence="3" type="ORF">SAMN04488242_0858</name>
</gene>
<dbReference type="Gene3D" id="3.40.50.850">
    <property type="entry name" value="Isochorismatase-like"/>
    <property type="match status" value="1"/>
</dbReference>
<sequence length="196" mass="21865">MDNAPGHGPRGEGERALVVIDMQNSYFELPGLAGKETELLPKVNELIRAAHDAGRPVFLVRTQHERDRSTWTVNMMEDDQGFAFPGTRQAEFLDGLVTGDHVEIVKTRDSSFHRTDLLERLEERGVTHLLLCGISTHSCVNQTASDAFAHDFHASIAVDAVTSENPELADAMLDFLKTEMRQPLLRQQEALAFLAR</sequence>
<evidence type="ECO:0000256" key="1">
    <source>
        <dbReference type="ARBA" id="ARBA00022801"/>
    </source>
</evidence>
<dbReference type="RefSeq" id="WP_093249147.1">
    <property type="nucleotide sequence ID" value="NZ_FNGP01000001.1"/>
</dbReference>
<proteinExistence type="predicted"/>
<dbReference type="AlphaFoldDB" id="A0A1G9ICS4"/>
<evidence type="ECO:0000313" key="4">
    <source>
        <dbReference type="Proteomes" id="UP000199475"/>
    </source>
</evidence>
<dbReference type="Pfam" id="PF00857">
    <property type="entry name" value="Isochorismatase"/>
    <property type="match status" value="1"/>
</dbReference>
<accession>A0A1G9ICS4</accession>
<dbReference type="InterPro" id="IPR000868">
    <property type="entry name" value="Isochorismatase-like_dom"/>
</dbReference>
<dbReference type="CDD" id="cd00431">
    <property type="entry name" value="cysteine_hydrolases"/>
    <property type="match status" value="1"/>
</dbReference>
<dbReference type="STRING" id="686624.SAMN04488242_0858"/>
<keyword evidence="1" id="KW-0378">Hydrolase</keyword>
<protein>
    <submittedName>
        <fullName evidence="3">Nicotinamidase-related amidase</fullName>
    </submittedName>
</protein>
<reference evidence="3 4" key="1">
    <citation type="submission" date="2016-10" db="EMBL/GenBank/DDBJ databases">
        <authorList>
            <person name="de Groot N.N."/>
        </authorList>
    </citation>
    <scope>NUCLEOTIDE SEQUENCE [LARGE SCALE GENOMIC DNA]</scope>
    <source>
        <strain evidence="3 4">CGMCC 1.9159</strain>
    </source>
</reference>